<dbReference type="PANTHER" id="PTHR21240:SF19">
    <property type="entry name" value="CATALYTIC_ HYDROLASE"/>
    <property type="match status" value="1"/>
</dbReference>
<dbReference type="EMBL" id="JABFDB010000009">
    <property type="protein sequence ID" value="NYZ20888.1"/>
    <property type="molecule type" value="Genomic_DNA"/>
</dbReference>
<name>A0ABX2TCJ8_9PROT</name>
<dbReference type="InterPro" id="IPR006680">
    <property type="entry name" value="Amidohydro-rel"/>
</dbReference>
<protein>
    <submittedName>
        <fullName evidence="3">Amidohydrolase</fullName>
    </submittedName>
</protein>
<dbReference type="SUPFAM" id="SSF51556">
    <property type="entry name" value="Metallo-dependent hydrolases"/>
    <property type="match status" value="1"/>
</dbReference>
<evidence type="ECO:0000256" key="1">
    <source>
        <dbReference type="ARBA" id="ARBA00023239"/>
    </source>
</evidence>
<reference evidence="3 4" key="1">
    <citation type="submission" date="2020-05" db="EMBL/GenBank/DDBJ databases">
        <title>Azospirillum oleiclasticum sp. nov, a nitrogen-fixing and heavy crude oil-emulsifying bacterium isolated from the crude oil of Yumen Oilfield.</title>
        <authorList>
            <person name="Wu D."/>
            <person name="Cai M."/>
            <person name="Zhang X."/>
        </authorList>
    </citation>
    <scope>NUCLEOTIDE SEQUENCE [LARGE SCALE GENOMIC DNA]</scope>
    <source>
        <strain evidence="3 4">ROY-1-1-2</strain>
    </source>
</reference>
<evidence type="ECO:0000313" key="4">
    <source>
        <dbReference type="Proteomes" id="UP000584642"/>
    </source>
</evidence>
<dbReference type="RefSeq" id="WP_180282664.1">
    <property type="nucleotide sequence ID" value="NZ_JABFDB010000009.1"/>
</dbReference>
<organism evidence="3 4">
    <name type="scientific">Azospirillum oleiclasticum</name>
    <dbReference type="NCBI Taxonomy" id="2735135"/>
    <lineage>
        <taxon>Bacteria</taxon>
        <taxon>Pseudomonadati</taxon>
        <taxon>Pseudomonadota</taxon>
        <taxon>Alphaproteobacteria</taxon>
        <taxon>Rhodospirillales</taxon>
        <taxon>Azospirillaceae</taxon>
        <taxon>Azospirillum</taxon>
    </lineage>
</organism>
<dbReference type="Pfam" id="PF04909">
    <property type="entry name" value="Amidohydro_2"/>
    <property type="match status" value="1"/>
</dbReference>
<sequence>MMIDFSSRPPLPEFYKTAAYLGNYRRVYQASEAETSKEVGEEAFAAYLAAYDAVGAKHIVVKARDLESTFGFKIANEDVARLCAAHGGRFIGFAGVDPHKGPAAVEELRHAVTELGLRGLNLQCFEHRLRPNDPLLLPLYAECVKLDIPVNIHCGINFSTASLMEYGRPIHLDEVAIAFPELRICASPPGWPWVQELIGVAWRHRNLRIGVVSIRPSLLEKENAGYESLLLYGGKLLQDQFLFGTGFPMLPVERTVGEIDALPLSEAVRHKWKYQNAAEFLRV</sequence>
<evidence type="ECO:0000259" key="2">
    <source>
        <dbReference type="Pfam" id="PF04909"/>
    </source>
</evidence>
<dbReference type="PANTHER" id="PTHR21240">
    <property type="entry name" value="2-AMINO-3-CARBOXYLMUCONATE-6-SEMIALDEHYDE DECARBOXYLASE"/>
    <property type="match status" value="1"/>
</dbReference>
<dbReference type="Gene3D" id="3.20.20.140">
    <property type="entry name" value="Metal-dependent hydrolases"/>
    <property type="match status" value="1"/>
</dbReference>
<evidence type="ECO:0000313" key="3">
    <source>
        <dbReference type="EMBL" id="NYZ20888.1"/>
    </source>
</evidence>
<keyword evidence="4" id="KW-1185">Reference proteome</keyword>
<dbReference type="InterPro" id="IPR032465">
    <property type="entry name" value="ACMSD"/>
</dbReference>
<keyword evidence="1" id="KW-0456">Lyase</keyword>
<gene>
    <name evidence="3" type="ORF">HND93_14335</name>
</gene>
<feature type="domain" description="Amidohydrolase-related" evidence="2">
    <location>
        <begin position="45"/>
        <end position="282"/>
    </location>
</feature>
<dbReference type="Proteomes" id="UP000584642">
    <property type="component" value="Unassembled WGS sequence"/>
</dbReference>
<accession>A0ABX2TCJ8</accession>
<comment type="caution">
    <text evidence="3">The sequence shown here is derived from an EMBL/GenBank/DDBJ whole genome shotgun (WGS) entry which is preliminary data.</text>
</comment>
<dbReference type="InterPro" id="IPR032466">
    <property type="entry name" value="Metal_Hydrolase"/>
</dbReference>
<proteinExistence type="predicted"/>